<dbReference type="AlphaFoldDB" id="A0A4Y9SZK8"/>
<feature type="transmembrane region" description="Helical" evidence="1">
    <location>
        <begin position="123"/>
        <end position="143"/>
    </location>
</feature>
<evidence type="ECO:0000313" key="3">
    <source>
        <dbReference type="EMBL" id="TFW30674.1"/>
    </source>
</evidence>
<keyword evidence="1" id="KW-0472">Membrane</keyword>
<accession>A0A4Y9SZK8</accession>
<dbReference type="GO" id="GO:0016747">
    <property type="term" value="F:acyltransferase activity, transferring groups other than amino-acyl groups"/>
    <property type="evidence" value="ECO:0007669"/>
    <property type="project" value="InterPro"/>
</dbReference>
<feature type="domain" description="Acyltransferase 3" evidence="2">
    <location>
        <begin position="7"/>
        <end position="333"/>
    </location>
</feature>
<keyword evidence="4" id="KW-1185">Reference proteome</keyword>
<gene>
    <name evidence="3" type="ORF">E4O92_16035</name>
</gene>
<dbReference type="Proteomes" id="UP000297258">
    <property type="component" value="Unassembled WGS sequence"/>
</dbReference>
<feature type="transmembrane region" description="Helical" evidence="1">
    <location>
        <begin position="192"/>
        <end position="210"/>
    </location>
</feature>
<feature type="transmembrane region" description="Helical" evidence="1">
    <location>
        <begin position="222"/>
        <end position="245"/>
    </location>
</feature>
<sequence length="352" mass="39203">MVDRSNKVDVFRGLLFALMVNSHALTLAHVPPSHWFWTDWWLPKGWATVVFVILSGYGVGLVYTQRAVASRAPRLQRRCLQLLGVMAASNTVFAMLREASAGNFEVVSTMNWWLGFLTFETKWTISGVLLPTAMVMLCGAAIIRWTLKSPWTVLAALAVARLAVTALTLQLAPTPHAQDWLVRFLLFKGFGGYPVVPFVINGCIGIWLGVMRRQREPAWKAAMAALLLLQLAFYLSFCLLPGALLTQGLKTLSPLGKFACVFIVTHQFERFGPRALVEAVEMVGRFALGSFVMHRVFIQLLAYAMAAYALAVGGFEQRYVVLVAGTLFLTWGLCHLRQRIELVNAPFRRLAL</sequence>
<dbReference type="EMBL" id="SPUM01000108">
    <property type="protein sequence ID" value="TFW30674.1"/>
    <property type="molecule type" value="Genomic_DNA"/>
</dbReference>
<dbReference type="InterPro" id="IPR002656">
    <property type="entry name" value="Acyl_transf_3_dom"/>
</dbReference>
<feature type="transmembrane region" description="Helical" evidence="1">
    <location>
        <begin position="292"/>
        <end position="312"/>
    </location>
</feature>
<dbReference type="RefSeq" id="WP_135190742.1">
    <property type="nucleotide sequence ID" value="NZ_SPUM01000108.1"/>
</dbReference>
<evidence type="ECO:0000259" key="2">
    <source>
        <dbReference type="Pfam" id="PF01757"/>
    </source>
</evidence>
<evidence type="ECO:0000256" key="1">
    <source>
        <dbReference type="SAM" id="Phobius"/>
    </source>
</evidence>
<feature type="transmembrane region" description="Helical" evidence="1">
    <location>
        <begin position="75"/>
        <end position="96"/>
    </location>
</feature>
<keyword evidence="1" id="KW-0812">Transmembrane</keyword>
<comment type="caution">
    <text evidence="3">The sequence shown here is derived from an EMBL/GenBank/DDBJ whole genome shotgun (WGS) entry which is preliminary data.</text>
</comment>
<reference evidence="3 4" key="1">
    <citation type="submission" date="2019-03" db="EMBL/GenBank/DDBJ databases">
        <title>Draft genome of Massilia hortus sp. nov., a novel bacterial species of the Oxalobacteraceae family.</title>
        <authorList>
            <person name="Peta V."/>
            <person name="Raths R."/>
            <person name="Bucking H."/>
        </authorList>
    </citation>
    <scope>NUCLEOTIDE SEQUENCE [LARGE SCALE GENOMIC DNA]</scope>
    <source>
        <strain evidence="3 4">ONC3</strain>
    </source>
</reference>
<protein>
    <recommendedName>
        <fullName evidence="2">Acyltransferase 3 domain-containing protein</fullName>
    </recommendedName>
</protein>
<dbReference type="OrthoDB" id="508112at2"/>
<feature type="transmembrane region" description="Helical" evidence="1">
    <location>
        <begin position="44"/>
        <end position="63"/>
    </location>
</feature>
<evidence type="ECO:0000313" key="4">
    <source>
        <dbReference type="Proteomes" id="UP000297258"/>
    </source>
</evidence>
<keyword evidence="1" id="KW-1133">Transmembrane helix</keyword>
<feature type="transmembrane region" description="Helical" evidence="1">
    <location>
        <begin position="150"/>
        <end position="172"/>
    </location>
</feature>
<name>A0A4Y9SZK8_9BURK</name>
<organism evidence="3 4">
    <name type="scientific">Massilia horti</name>
    <dbReference type="NCBI Taxonomy" id="2562153"/>
    <lineage>
        <taxon>Bacteria</taxon>
        <taxon>Pseudomonadati</taxon>
        <taxon>Pseudomonadota</taxon>
        <taxon>Betaproteobacteria</taxon>
        <taxon>Burkholderiales</taxon>
        <taxon>Oxalobacteraceae</taxon>
        <taxon>Telluria group</taxon>
        <taxon>Massilia</taxon>
    </lineage>
</organism>
<proteinExistence type="predicted"/>
<dbReference type="Pfam" id="PF01757">
    <property type="entry name" value="Acyl_transf_3"/>
    <property type="match status" value="1"/>
</dbReference>